<feature type="transmembrane region" description="Helical" evidence="1">
    <location>
        <begin position="150"/>
        <end position="173"/>
    </location>
</feature>
<name>A0A085N540_9BILA</name>
<evidence type="ECO:0008006" key="3">
    <source>
        <dbReference type="Google" id="ProtNLM"/>
    </source>
</evidence>
<dbReference type="AlphaFoldDB" id="A0A085N540"/>
<feature type="transmembrane region" description="Helical" evidence="1">
    <location>
        <begin position="107"/>
        <end position="126"/>
    </location>
</feature>
<dbReference type="Proteomes" id="UP000030758">
    <property type="component" value="Unassembled WGS sequence"/>
</dbReference>
<evidence type="ECO:0000313" key="2">
    <source>
        <dbReference type="EMBL" id="KFD64586.1"/>
    </source>
</evidence>
<evidence type="ECO:0000256" key="1">
    <source>
        <dbReference type="SAM" id="Phobius"/>
    </source>
</evidence>
<dbReference type="EMBL" id="KL367553">
    <property type="protein sequence ID" value="KFD64586.1"/>
    <property type="molecule type" value="Genomic_DNA"/>
</dbReference>
<sequence length="285" mass="33026">MTFVDGEQNVIKGVIFGNLICTCSILTSDLRRAVLRMFTDNETESMVQPTPQSKIKCWTRAVEVTLRSEGYILIFTMMLLLSMERLLMFGNMRWHRFVFSTSHKRYWYIFCGVILISKIVVDWVTAQEQFGAGLEPICIYFSTPSQTEDIVIIAEIVVMIISLMGQIYSLILYRYRCDRAEGLEKMRLLRERRTTNGIVVASIIVFFSEILPWTLNLALQQCSPCMNMRILFISVRYLGLLFCAFLSIFIHPDIQEGVTQLIVYAVWKRIGRSCYKKNHPVYLGT</sequence>
<keyword evidence="1" id="KW-0472">Membrane</keyword>
<keyword evidence="1" id="KW-1133">Transmembrane helix</keyword>
<feature type="transmembrane region" description="Helical" evidence="1">
    <location>
        <begin position="70"/>
        <end position="87"/>
    </location>
</feature>
<feature type="transmembrane region" description="Helical" evidence="1">
    <location>
        <begin position="230"/>
        <end position="250"/>
    </location>
</feature>
<feature type="transmembrane region" description="Helical" evidence="1">
    <location>
        <begin position="194"/>
        <end position="215"/>
    </location>
</feature>
<keyword evidence="1" id="KW-0812">Transmembrane</keyword>
<reference evidence="2" key="1">
    <citation type="journal article" date="2014" name="Nat. Genet.">
        <title>Genome and transcriptome of the porcine whipworm Trichuris suis.</title>
        <authorList>
            <person name="Jex A.R."/>
            <person name="Nejsum P."/>
            <person name="Schwarz E.M."/>
            <person name="Hu L."/>
            <person name="Young N.D."/>
            <person name="Hall R.S."/>
            <person name="Korhonen P.K."/>
            <person name="Liao S."/>
            <person name="Thamsborg S."/>
            <person name="Xia J."/>
            <person name="Xu P."/>
            <person name="Wang S."/>
            <person name="Scheerlinck J.P."/>
            <person name="Hofmann A."/>
            <person name="Sternberg P.W."/>
            <person name="Wang J."/>
            <person name="Gasser R.B."/>
        </authorList>
    </citation>
    <scope>NUCLEOTIDE SEQUENCE [LARGE SCALE GENOMIC DNA]</scope>
    <source>
        <strain evidence="2">DCEP-RM93F</strain>
    </source>
</reference>
<organism evidence="2">
    <name type="scientific">Trichuris suis</name>
    <name type="common">pig whipworm</name>
    <dbReference type="NCBI Taxonomy" id="68888"/>
    <lineage>
        <taxon>Eukaryota</taxon>
        <taxon>Metazoa</taxon>
        <taxon>Ecdysozoa</taxon>
        <taxon>Nematoda</taxon>
        <taxon>Enoplea</taxon>
        <taxon>Dorylaimia</taxon>
        <taxon>Trichinellida</taxon>
        <taxon>Trichuridae</taxon>
        <taxon>Trichuris</taxon>
    </lineage>
</organism>
<gene>
    <name evidence="2" type="ORF">M514_12951</name>
</gene>
<accession>A0A085N540</accession>
<protein>
    <recommendedName>
        <fullName evidence="3">G-protein coupled receptors family 1 profile domain-containing protein</fullName>
    </recommendedName>
</protein>
<proteinExistence type="predicted"/>